<dbReference type="Proteomes" id="UP001597497">
    <property type="component" value="Unassembled WGS sequence"/>
</dbReference>
<accession>A0ABW5RBC8</accession>
<keyword evidence="2" id="KW-1185">Reference proteome</keyword>
<proteinExistence type="predicted"/>
<sequence length="514" mass="60835">MKNEGFIKFYNCFMDTGKYKLSPLDWYWYALLASRWNAFLNVAEITINRLTEIQHYYKNKRSAINKGNVKNKVWELQDRGLITILTSDDELIANKKGEFNYDKTIVIAFNNFDGKYEPIHKSLYDKTDDVYENYALCCIHRIEQSNKKNRNKKGFDKSLTAWESLLECSSDTVERTIGSMLDKKLVSREGWNKKQLNNGQYKSTPYEYFIGVQDKVPGTPMNDSTEQQDTEQKIEIEWGNWKNWNARITYEDCLLYHKQIDIPEFKEQCDKRLKKIPEKTMFYINKDMMAAEAKLNEAKMKEQAQQRVREKNEIISIVAKCKGIPLMRDGNVIDFSVNDADKLTLQDTIIRTNKTEDHSFDGGFTGYTTHIEEIPMRGFLSGDYGLGEHDGYIRVSSEIISKLFKQFKDMVLKENQWNQTIYKNKFDQLRNRIKEEVNSDKKYDEDWEFDHWMCYGPNDEENLSKKERMREQRRIEKQQEEKKIIVDDSRPSVNLNNPFDNPLIDEINREYNIG</sequence>
<name>A0ABW5RBC8_9BACL</name>
<reference evidence="2" key="1">
    <citation type="journal article" date="2019" name="Int. J. Syst. Evol. Microbiol.">
        <title>The Global Catalogue of Microorganisms (GCM) 10K type strain sequencing project: providing services to taxonomists for standard genome sequencing and annotation.</title>
        <authorList>
            <consortium name="The Broad Institute Genomics Platform"/>
            <consortium name="The Broad Institute Genome Sequencing Center for Infectious Disease"/>
            <person name="Wu L."/>
            <person name="Ma J."/>
        </authorList>
    </citation>
    <scope>NUCLEOTIDE SEQUENCE [LARGE SCALE GENOMIC DNA]</scope>
    <source>
        <strain evidence="2">KCTC 33676</strain>
    </source>
</reference>
<comment type="caution">
    <text evidence="1">The sequence shown here is derived from an EMBL/GenBank/DDBJ whole genome shotgun (WGS) entry which is preliminary data.</text>
</comment>
<dbReference type="RefSeq" id="WP_379929796.1">
    <property type="nucleotide sequence ID" value="NZ_JBHUMM010000037.1"/>
</dbReference>
<organism evidence="1 2">
    <name type="scientific">Marinicrinis sediminis</name>
    <dbReference type="NCBI Taxonomy" id="1652465"/>
    <lineage>
        <taxon>Bacteria</taxon>
        <taxon>Bacillati</taxon>
        <taxon>Bacillota</taxon>
        <taxon>Bacilli</taxon>
        <taxon>Bacillales</taxon>
        <taxon>Paenibacillaceae</taxon>
    </lineage>
</organism>
<gene>
    <name evidence="1" type="ORF">ACFSUC_11815</name>
</gene>
<evidence type="ECO:0000313" key="1">
    <source>
        <dbReference type="EMBL" id="MFD2672253.1"/>
    </source>
</evidence>
<dbReference type="EMBL" id="JBHUMM010000037">
    <property type="protein sequence ID" value="MFD2672253.1"/>
    <property type="molecule type" value="Genomic_DNA"/>
</dbReference>
<protein>
    <submittedName>
        <fullName evidence="1">Uncharacterized protein</fullName>
    </submittedName>
</protein>
<evidence type="ECO:0000313" key="2">
    <source>
        <dbReference type="Proteomes" id="UP001597497"/>
    </source>
</evidence>